<keyword evidence="4" id="KW-1185">Reference proteome</keyword>
<gene>
    <name evidence="3" type="ORF">FWJ32_06290</name>
</gene>
<dbReference type="Proteomes" id="UP000322976">
    <property type="component" value="Unassembled WGS sequence"/>
</dbReference>
<dbReference type="EMBL" id="VTPS01000008">
    <property type="protein sequence ID" value="TZE82102.1"/>
    <property type="molecule type" value="Genomic_DNA"/>
</dbReference>
<sequence length="123" mass="13739">MSKGIRVKPSKPASLFGMIVGIVFVFIGLFVVIPSAGLFGIFWTLIAVGITGFQAYNFFGDKSVASWEIDIDTGANAETNNQSTSVSGDFETKLRKLNRLKEDGLITEEEFQKKREEILREKW</sequence>
<reference evidence="3 4" key="1">
    <citation type="submission" date="2019-08" db="EMBL/GenBank/DDBJ databases">
        <title>Calorimonas adulescens gen. nov., sp. nov., an anaerobic thermophilic bacterium from Sakhalin hot spring.</title>
        <authorList>
            <person name="Khomyakova M.A."/>
            <person name="Merkel A.Y."/>
            <person name="Novikov A."/>
            <person name="Bonch-Osmolovskaya E.A."/>
            <person name="Slobodkin A.I."/>
        </authorList>
    </citation>
    <scope>NUCLEOTIDE SEQUENCE [LARGE SCALE GENOMIC DNA]</scope>
    <source>
        <strain evidence="3 4">A05MB</strain>
    </source>
</reference>
<feature type="transmembrane region" description="Helical" evidence="1">
    <location>
        <begin position="12"/>
        <end position="33"/>
    </location>
</feature>
<feature type="domain" description="SHOCT" evidence="2">
    <location>
        <begin position="93"/>
        <end position="119"/>
    </location>
</feature>
<dbReference type="Pfam" id="PF09851">
    <property type="entry name" value="SHOCT"/>
    <property type="match status" value="1"/>
</dbReference>
<comment type="caution">
    <text evidence="3">The sequence shown here is derived from an EMBL/GenBank/DDBJ whole genome shotgun (WGS) entry which is preliminary data.</text>
</comment>
<protein>
    <submittedName>
        <fullName evidence="3">SHOCT domain-containing protein</fullName>
    </submittedName>
</protein>
<organism evidence="3 4">
    <name type="scientific">Calorimonas adulescens</name>
    <dbReference type="NCBI Taxonomy" id="2606906"/>
    <lineage>
        <taxon>Bacteria</taxon>
        <taxon>Bacillati</taxon>
        <taxon>Bacillota</taxon>
        <taxon>Clostridia</taxon>
        <taxon>Thermoanaerobacterales</taxon>
        <taxon>Thermoanaerobacteraceae</taxon>
        <taxon>Calorimonas</taxon>
    </lineage>
</organism>
<dbReference type="AlphaFoldDB" id="A0A5D8QC45"/>
<evidence type="ECO:0000313" key="4">
    <source>
        <dbReference type="Proteomes" id="UP000322976"/>
    </source>
</evidence>
<evidence type="ECO:0000259" key="2">
    <source>
        <dbReference type="Pfam" id="PF09851"/>
    </source>
</evidence>
<evidence type="ECO:0000256" key="1">
    <source>
        <dbReference type="SAM" id="Phobius"/>
    </source>
</evidence>
<evidence type="ECO:0000313" key="3">
    <source>
        <dbReference type="EMBL" id="TZE82102.1"/>
    </source>
</evidence>
<keyword evidence="1" id="KW-0812">Transmembrane</keyword>
<name>A0A5D8QC45_9THEO</name>
<proteinExistence type="predicted"/>
<keyword evidence="1" id="KW-0472">Membrane</keyword>
<accession>A0A5D8QC45</accession>
<dbReference type="InterPro" id="IPR018649">
    <property type="entry name" value="SHOCT"/>
</dbReference>
<feature type="transmembrane region" description="Helical" evidence="1">
    <location>
        <begin position="39"/>
        <end position="59"/>
    </location>
</feature>
<keyword evidence="1" id="KW-1133">Transmembrane helix</keyword>
<dbReference type="RefSeq" id="WP_149545120.1">
    <property type="nucleotide sequence ID" value="NZ_VTPS01000008.1"/>
</dbReference>